<dbReference type="Pfam" id="PF07963">
    <property type="entry name" value="N_methyl"/>
    <property type="match status" value="1"/>
</dbReference>
<evidence type="ECO:0000256" key="6">
    <source>
        <dbReference type="SAM" id="Phobius"/>
    </source>
</evidence>
<keyword evidence="5" id="KW-0998">Cell outer membrane</keyword>
<evidence type="ECO:0000256" key="4">
    <source>
        <dbReference type="ARBA" id="ARBA00022764"/>
    </source>
</evidence>
<comment type="caution">
    <text evidence="7">The sequence shown here is derived from an EMBL/GenBank/DDBJ whole genome shotgun (WGS) entry which is preliminary data.</text>
</comment>
<name>A0A6L5Y9Z2_9BACT</name>
<dbReference type="Proteomes" id="UP000473699">
    <property type="component" value="Unassembled WGS sequence"/>
</dbReference>
<comment type="subcellular location">
    <subcellularLocation>
        <location evidence="1">Cell outer membrane</location>
        <topology evidence="1">Single-pass membrane protein</topology>
    </subcellularLocation>
    <subcellularLocation>
        <location evidence="2">Periplasm</location>
    </subcellularLocation>
</comment>
<gene>
    <name evidence="7" type="ORF">FYJ74_03365</name>
</gene>
<dbReference type="InterPro" id="IPR045584">
    <property type="entry name" value="Pilin-like"/>
</dbReference>
<keyword evidence="6" id="KW-0812">Transmembrane</keyword>
<dbReference type="Gene3D" id="3.30.700.10">
    <property type="entry name" value="Glycoprotein, Type 4 Pilin"/>
    <property type="match status" value="1"/>
</dbReference>
<dbReference type="PROSITE" id="PS00409">
    <property type="entry name" value="PROKAR_NTER_METHYL"/>
    <property type="match status" value="1"/>
</dbReference>
<dbReference type="NCBIfam" id="TIGR02532">
    <property type="entry name" value="IV_pilin_GFxxxE"/>
    <property type="match status" value="1"/>
</dbReference>
<dbReference type="GO" id="GO:0015628">
    <property type="term" value="P:protein secretion by the type II secretion system"/>
    <property type="evidence" value="ECO:0007669"/>
    <property type="project" value="InterPro"/>
</dbReference>
<dbReference type="InterPro" id="IPR000983">
    <property type="entry name" value="Bac_GSPG_pilin"/>
</dbReference>
<keyword evidence="8" id="KW-1185">Reference proteome</keyword>
<keyword evidence="6" id="KW-0472">Membrane</keyword>
<protein>
    <submittedName>
        <fullName evidence="7">Prepilin-type N-terminal cleavage/methylation domain-containing protein</fullName>
    </submittedName>
</protein>
<evidence type="ECO:0000313" key="7">
    <source>
        <dbReference type="EMBL" id="MST55086.1"/>
    </source>
</evidence>
<evidence type="ECO:0000256" key="1">
    <source>
        <dbReference type="ARBA" id="ARBA00004203"/>
    </source>
</evidence>
<feature type="transmembrane region" description="Helical" evidence="6">
    <location>
        <begin position="12"/>
        <end position="31"/>
    </location>
</feature>
<proteinExistence type="predicted"/>
<dbReference type="RefSeq" id="WP_154528198.1">
    <property type="nucleotide sequence ID" value="NZ_VUNH01000003.1"/>
</dbReference>
<evidence type="ECO:0000313" key="8">
    <source>
        <dbReference type="Proteomes" id="UP000473699"/>
    </source>
</evidence>
<dbReference type="PRINTS" id="PR00813">
    <property type="entry name" value="BCTERIALGSPG"/>
</dbReference>
<reference evidence="7 8" key="1">
    <citation type="submission" date="2019-08" db="EMBL/GenBank/DDBJ databases">
        <title>In-depth cultivation of the pig gut microbiome towards novel bacterial diversity and tailored functional studies.</title>
        <authorList>
            <person name="Wylensek D."/>
            <person name="Hitch T.C.A."/>
            <person name="Clavel T."/>
        </authorList>
    </citation>
    <scope>NUCLEOTIDE SEQUENCE [LARGE SCALE GENOMIC DNA]</scope>
    <source>
        <strain evidence="7 8">SM-530-WT-4B</strain>
    </source>
</reference>
<evidence type="ECO:0000256" key="5">
    <source>
        <dbReference type="ARBA" id="ARBA00023237"/>
    </source>
</evidence>
<keyword evidence="3" id="KW-0488">Methylation</keyword>
<dbReference type="EMBL" id="VUNH01000003">
    <property type="protein sequence ID" value="MST55086.1"/>
    <property type="molecule type" value="Genomic_DNA"/>
</dbReference>
<evidence type="ECO:0000256" key="2">
    <source>
        <dbReference type="ARBA" id="ARBA00004418"/>
    </source>
</evidence>
<dbReference type="InterPro" id="IPR012902">
    <property type="entry name" value="N_methyl_site"/>
</dbReference>
<sequence>MRKVRRSKGFTLIELLIVVTVIGILSGSMMLTMGSSADKAEATRIVADLHSLKLAAGLYYADNVGGALSPDIAKLKTYVTAPEKLSGDRYEFIAGADAGQWFVGYKVAGAEAGVRENLKKMAAANGLRVGTTSADTDVYDGGTAGVYVRVK</sequence>
<evidence type="ECO:0000256" key="3">
    <source>
        <dbReference type="ARBA" id="ARBA00022481"/>
    </source>
</evidence>
<dbReference type="AlphaFoldDB" id="A0A6L5Y9Z2"/>
<keyword evidence="6" id="KW-1133">Transmembrane helix</keyword>
<organism evidence="7 8">
    <name type="scientific">Pyramidobacter porci</name>
    <dbReference type="NCBI Taxonomy" id="2605789"/>
    <lineage>
        <taxon>Bacteria</taxon>
        <taxon>Thermotogati</taxon>
        <taxon>Synergistota</taxon>
        <taxon>Synergistia</taxon>
        <taxon>Synergistales</taxon>
        <taxon>Dethiosulfovibrionaceae</taxon>
        <taxon>Pyramidobacter</taxon>
    </lineage>
</organism>
<keyword evidence="4" id="KW-0574">Periplasm</keyword>
<dbReference type="GO" id="GO:0042597">
    <property type="term" value="C:periplasmic space"/>
    <property type="evidence" value="ECO:0007669"/>
    <property type="project" value="UniProtKB-SubCell"/>
</dbReference>
<accession>A0A6L5Y9Z2</accession>
<dbReference type="GO" id="GO:0015627">
    <property type="term" value="C:type II protein secretion system complex"/>
    <property type="evidence" value="ECO:0007669"/>
    <property type="project" value="InterPro"/>
</dbReference>
<dbReference type="GO" id="GO:0009279">
    <property type="term" value="C:cell outer membrane"/>
    <property type="evidence" value="ECO:0007669"/>
    <property type="project" value="UniProtKB-SubCell"/>
</dbReference>
<dbReference type="SUPFAM" id="SSF54523">
    <property type="entry name" value="Pili subunits"/>
    <property type="match status" value="1"/>
</dbReference>